<dbReference type="SUPFAM" id="SSF51110">
    <property type="entry name" value="alpha-D-mannose-specific plant lectins"/>
    <property type="match status" value="1"/>
</dbReference>
<evidence type="ECO:0000256" key="1">
    <source>
        <dbReference type="SAM" id="MobiDB-lite"/>
    </source>
</evidence>
<dbReference type="PROSITE" id="PS50927">
    <property type="entry name" value="BULB_LECTIN"/>
    <property type="match status" value="1"/>
</dbReference>
<keyword evidence="4" id="KW-1185">Reference proteome</keyword>
<dbReference type="InterPro" id="IPR036426">
    <property type="entry name" value="Bulb-type_lectin_dom_sf"/>
</dbReference>
<sequence>MIASAGSLAEQVQIVSRDIESICSSVSSSRSLVVSIAEAAARHFPDKSALVFGEGTIQRLECEELELDATVTWQERVFHVKVFGHGHYETQGQGHSWCCHGNCLRIRTFVTFPRHNRGDVLRSGESLGAYDLLTSPNNKYIAIMQFDGNFVIYARCMPNPWGEGATWATNTCERGQYPHTLKLQEDGNMLLTDATGQRMWQSRTAGRGTAPFRLCMQDNGTLALYDAGERAIWDHGDGWHPGFHDEVGSDEDHDYEDYGDEDGGAEEFE</sequence>
<evidence type="ECO:0000259" key="2">
    <source>
        <dbReference type="PROSITE" id="PS50927"/>
    </source>
</evidence>
<accession>A0A835XWL0</accession>
<evidence type="ECO:0000313" key="3">
    <source>
        <dbReference type="EMBL" id="KAG2491553.1"/>
    </source>
</evidence>
<feature type="compositionally biased region" description="Acidic residues" evidence="1">
    <location>
        <begin position="248"/>
        <end position="269"/>
    </location>
</feature>
<dbReference type="Proteomes" id="UP000612055">
    <property type="component" value="Unassembled WGS sequence"/>
</dbReference>
<dbReference type="SMART" id="SM00108">
    <property type="entry name" value="B_lectin"/>
    <property type="match status" value="1"/>
</dbReference>
<name>A0A835XWL0_9CHLO</name>
<dbReference type="Gene3D" id="2.90.10.10">
    <property type="entry name" value="Bulb-type lectin domain"/>
    <property type="match status" value="2"/>
</dbReference>
<dbReference type="EMBL" id="JAEHOE010000052">
    <property type="protein sequence ID" value="KAG2491553.1"/>
    <property type="molecule type" value="Genomic_DNA"/>
</dbReference>
<feature type="domain" description="Bulb-type lectin" evidence="2">
    <location>
        <begin position="118"/>
        <end position="237"/>
    </location>
</feature>
<dbReference type="OrthoDB" id="545294at2759"/>
<proteinExistence type="predicted"/>
<dbReference type="InterPro" id="IPR001480">
    <property type="entry name" value="Bulb-type_lectin_dom"/>
</dbReference>
<reference evidence="3" key="1">
    <citation type="journal article" date="2020" name="bioRxiv">
        <title>Comparative genomics of Chlamydomonas.</title>
        <authorList>
            <person name="Craig R.J."/>
            <person name="Hasan A.R."/>
            <person name="Ness R.W."/>
            <person name="Keightley P.D."/>
        </authorList>
    </citation>
    <scope>NUCLEOTIDE SEQUENCE</scope>
    <source>
        <strain evidence="3">CCAP 11/70</strain>
    </source>
</reference>
<evidence type="ECO:0000313" key="4">
    <source>
        <dbReference type="Proteomes" id="UP000612055"/>
    </source>
</evidence>
<dbReference type="AlphaFoldDB" id="A0A835XWL0"/>
<protein>
    <recommendedName>
        <fullName evidence="2">Bulb-type lectin domain-containing protein</fullName>
    </recommendedName>
</protein>
<gene>
    <name evidence="3" type="ORF">HYH03_010122</name>
</gene>
<organism evidence="3 4">
    <name type="scientific">Edaphochlamys debaryana</name>
    <dbReference type="NCBI Taxonomy" id="47281"/>
    <lineage>
        <taxon>Eukaryota</taxon>
        <taxon>Viridiplantae</taxon>
        <taxon>Chlorophyta</taxon>
        <taxon>core chlorophytes</taxon>
        <taxon>Chlorophyceae</taxon>
        <taxon>CS clade</taxon>
        <taxon>Chlamydomonadales</taxon>
        <taxon>Chlamydomonadales incertae sedis</taxon>
        <taxon>Edaphochlamys</taxon>
    </lineage>
</organism>
<comment type="caution">
    <text evidence="3">The sequence shown here is derived from an EMBL/GenBank/DDBJ whole genome shotgun (WGS) entry which is preliminary data.</text>
</comment>
<feature type="region of interest" description="Disordered" evidence="1">
    <location>
        <begin position="242"/>
        <end position="269"/>
    </location>
</feature>